<dbReference type="CDD" id="cd02440">
    <property type="entry name" value="AdoMet_MTases"/>
    <property type="match status" value="1"/>
</dbReference>
<dbReference type="Gene3D" id="3.40.50.150">
    <property type="entry name" value="Vaccinia Virus protein VP39"/>
    <property type="match status" value="1"/>
</dbReference>
<dbReference type="EMBL" id="FLQX01000111">
    <property type="protein sequence ID" value="SBT06675.1"/>
    <property type="molecule type" value="Genomic_DNA"/>
</dbReference>
<dbReference type="Pfam" id="PF08241">
    <property type="entry name" value="Methyltransf_11"/>
    <property type="match status" value="1"/>
</dbReference>
<evidence type="ECO:0000313" key="3">
    <source>
        <dbReference type="Proteomes" id="UP000199169"/>
    </source>
</evidence>
<organism evidence="2 3">
    <name type="scientific">Candidatus Accumulibacter aalborgensis</name>
    <dbReference type="NCBI Taxonomy" id="1860102"/>
    <lineage>
        <taxon>Bacteria</taxon>
        <taxon>Pseudomonadati</taxon>
        <taxon>Pseudomonadota</taxon>
        <taxon>Betaproteobacteria</taxon>
        <taxon>Candidatus Accumulibacter</taxon>
    </lineage>
</organism>
<dbReference type="Proteomes" id="UP000199169">
    <property type="component" value="Unassembled WGS sequence"/>
</dbReference>
<protein>
    <submittedName>
        <fullName evidence="2">Methyltransferase type 11</fullName>
    </submittedName>
</protein>
<name>A0A1A8XND5_9PROT</name>
<feature type="domain" description="Methyltransferase type 11" evidence="1">
    <location>
        <begin position="43"/>
        <end position="98"/>
    </location>
</feature>
<keyword evidence="2" id="KW-0808">Transferase</keyword>
<accession>A0A1A8XND5</accession>
<evidence type="ECO:0000259" key="1">
    <source>
        <dbReference type="Pfam" id="PF08241"/>
    </source>
</evidence>
<gene>
    <name evidence="2" type="ORF">ACCAA_350075</name>
</gene>
<proteinExistence type="predicted"/>
<dbReference type="GO" id="GO:0032259">
    <property type="term" value="P:methylation"/>
    <property type="evidence" value="ECO:0007669"/>
    <property type="project" value="UniProtKB-KW"/>
</dbReference>
<dbReference type="AlphaFoldDB" id="A0A1A8XND5"/>
<dbReference type="SUPFAM" id="SSF53335">
    <property type="entry name" value="S-adenosyl-L-methionine-dependent methyltransferases"/>
    <property type="match status" value="1"/>
</dbReference>
<dbReference type="GO" id="GO:0008757">
    <property type="term" value="F:S-adenosylmethionine-dependent methyltransferase activity"/>
    <property type="evidence" value="ECO:0007669"/>
    <property type="project" value="InterPro"/>
</dbReference>
<keyword evidence="3" id="KW-1185">Reference proteome</keyword>
<dbReference type="STRING" id="1860102.ACCAA_350075"/>
<evidence type="ECO:0000313" key="2">
    <source>
        <dbReference type="EMBL" id="SBT06675.1"/>
    </source>
</evidence>
<reference evidence="2 3" key="1">
    <citation type="submission" date="2016-06" db="EMBL/GenBank/DDBJ databases">
        <authorList>
            <person name="Kjaerup R.B."/>
            <person name="Dalgaard T.S."/>
            <person name="Juul-Madsen H.R."/>
        </authorList>
    </citation>
    <scope>NUCLEOTIDE SEQUENCE [LARGE SCALE GENOMIC DNA]</scope>
    <source>
        <strain evidence="2">3</strain>
    </source>
</reference>
<dbReference type="InterPro" id="IPR013216">
    <property type="entry name" value="Methyltransf_11"/>
</dbReference>
<keyword evidence="2" id="KW-0489">Methyltransferase</keyword>
<sequence>MAWEQARIDAAVADLFGYNAIQLGLPQCDLLAQNRIPLRQVAHDSGNVDVICDLRQIPFAAHSIDVVVMAHVLEFHAEPHQILREVERVLIPEGEVLITGFNPLSIWGLRRRLPNCPRDFPWNGHYLSLLRLKDWLQLLGFEVDRVSFGCYAPPCRHERWLKRWRFMEASGDRWWSFAGGVYLVRAIKRVHSMRLILPNWKQQTSRRKALSVVSQKEMEDHER</sequence>
<dbReference type="InterPro" id="IPR029063">
    <property type="entry name" value="SAM-dependent_MTases_sf"/>
</dbReference>